<dbReference type="Gene3D" id="3.80.10.10">
    <property type="entry name" value="Ribonuclease Inhibitor"/>
    <property type="match status" value="2"/>
</dbReference>
<dbReference type="VEuPathDB" id="FungiDB:SDRG_00064"/>
<dbReference type="Pfam" id="PF13516">
    <property type="entry name" value="LRR_6"/>
    <property type="match status" value="1"/>
</dbReference>
<keyword evidence="3" id="KW-1185">Reference proteome</keyword>
<accession>T0R791</accession>
<keyword evidence="1" id="KW-0677">Repeat</keyword>
<dbReference type="PANTHER" id="PTHR24111:SF0">
    <property type="entry name" value="LEUCINE-RICH REPEAT-CONTAINING PROTEIN"/>
    <property type="match status" value="1"/>
</dbReference>
<dbReference type="InterPro" id="IPR052201">
    <property type="entry name" value="LRR-containing_regulator"/>
</dbReference>
<dbReference type="EMBL" id="JH767132">
    <property type="protein sequence ID" value="EQC42325.1"/>
    <property type="molecule type" value="Genomic_DNA"/>
</dbReference>
<dbReference type="Proteomes" id="UP000030762">
    <property type="component" value="Unassembled WGS sequence"/>
</dbReference>
<gene>
    <name evidence="2" type="ORF">SDRG_00064</name>
</gene>
<evidence type="ECO:0000256" key="1">
    <source>
        <dbReference type="ARBA" id="ARBA00022737"/>
    </source>
</evidence>
<dbReference type="RefSeq" id="XP_008603748.1">
    <property type="nucleotide sequence ID" value="XM_008605526.1"/>
</dbReference>
<evidence type="ECO:0000313" key="2">
    <source>
        <dbReference type="EMBL" id="EQC42325.1"/>
    </source>
</evidence>
<proteinExistence type="predicted"/>
<sequence>MYAFLSALPPAWHTTPMAALATLFEAIRSRRLKNTNMGCLWPDLNLPDTILNDKELVDAAQACTPMLAQLDATAQLHCELRLPPSVHISKQVVSFSELQCAVSYWSQQLASLTVTRTNDQRSIQLVCDALRSLPALRRLVVLWHPAAQPKETLTLLDALDFSNVTELRLHYNLANPVQWTATEVKALVRWLQAKPVTSISLVDVSIKAADAETLARALLQSQTLKSLHVDGGQLQRTLFNLGLPLPNQLESLNTYVRHVDDVLGLTQTIAGSNLCELELGTRVPFETAVAMNLMHAITSLPRLRHLSMVHTALPLPSVVRLSERLPSLTRLRLYNTQLDDYGIFVLASALPKCRHLETLQIGSQKCSHVAWAHLARGLAQCRPLKQLSLRDSDIGSRGFIALLPVLRNLDNVKLIQCDISDDGALALCHVMDAADGLFELTLHGNPFSKGAVNHIVRAVLKRLPRWGKIGLTVER</sequence>
<dbReference type="OrthoDB" id="76014at2759"/>
<dbReference type="AlphaFoldDB" id="T0R791"/>
<organism evidence="2 3">
    <name type="scientific">Saprolegnia diclina (strain VS20)</name>
    <dbReference type="NCBI Taxonomy" id="1156394"/>
    <lineage>
        <taxon>Eukaryota</taxon>
        <taxon>Sar</taxon>
        <taxon>Stramenopiles</taxon>
        <taxon>Oomycota</taxon>
        <taxon>Saprolegniomycetes</taxon>
        <taxon>Saprolegniales</taxon>
        <taxon>Saprolegniaceae</taxon>
        <taxon>Saprolegnia</taxon>
    </lineage>
</organism>
<dbReference type="STRING" id="1156394.T0R791"/>
<reference evidence="2 3" key="1">
    <citation type="submission" date="2012-04" db="EMBL/GenBank/DDBJ databases">
        <title>The Genome Sequence of Saprolegnia declina VS20.</title>
        <authorList>
            <consortium name="The Broad Institute Genome Sequencing Platform"/>
            <person name="Russ C."/>
            <person name="Nusbaum C."/>
            <person name="Tyler B."/>
            <person name="van West P."/>
            <person name="Dieguez-Uribeondo J."/>
            <person name="de Bruijn I."/>
            <person name="Tripathy S."/>
            <person name="Jiang R."/>
            <person name="Young S.K."/>
            <person name="Zeng Q."/>
            <person name="Gargeya S."/>
            <person name="Fitzgerald M."/>
            <person name="Haas B."/>
            <person name="Abouelleil A."/>
            <person name="Alvarado L."/>
            <person name="Arachchi H.M."/>
            <person name="Berlin A."/>
            <person name="Chapman S.B."/>
            <person name="Goldberg J."/>
            <person name="Griggs A."/>
            <person name="Gujja S."/>
            <person name="Hansen M."/>
            <person name="Howarth C."/>
            <person name="Imamovic A."/>
            <person name="Larimer J."/>
            <person name="McCowen C."/>
            <person name="Montmayeur A."/>
            <person name="Murphy C."/>
            <person name="Neiman D."/>
            <person name="Pearson M."/>
            <person name="Priest M."/>
            <person name="Roberts A."/>
            <person name="Saif S."/>
            <person name="Shea T."/>
            <person name="Sisk P."/>
            <person name="Sykes S."/>
            <person name="Wortman J."/>
            <person name="Nusbaum C."/>
            <person name="Birren B."/>
        </authorList>
    </citation>
    <scope>NUCLEOTIDE SEQUENCE [LARGE SCALE GENOMIC DNA]</scope>
    <source>
        <strain evidence="2 3">VS20</strain>
    </source>
</reference>
<dbReference type="InParanoid" id="T0R791"/>
<protein>
    <submittedName>
        <fullName evidence="2">Uncharacterized protein</fullName>
    </submittedName>
</protein>
<dbReference type="InterPro" id="IPR001611">
    <property type="entry name" value="Leu-rich_rpt"/>
</dbReference>
<dbReference type="OMA" id="HYNLANP"/>
<dbReference type="SUPFAM" id="SSF52047">
    <property type="entry name" value="RNI-like"/>
    <property type="match status" value="1"/>
</dbReference>
<dbReference type="GeneID" id="19940791"/>
<dbReference type="PANTHER" id="PTHR24111">
    <property type="entry name" value="LEUCINE-RICH REPEAT-CONTAINING PROTEIN 34"/>
    <property type="match status" value="1"/>
</dbReference>
<dbReference type="InterPro" id="IPR032675">
    <property type="entry name" value="LRR_dom_sf"/>
</dbReference>
<evidence type="ECO:0000313" key="3">
    <source>
        <dbReference type="Proteomes" id="UP000030762"/>
    </source>
</evidence>
<name>T0R791_SAPDV</name>